<feature type="non-terminal residue" evidence="1">
    <location>
        <position position="1"/>
    </location>
</feature>
<sequence>DQIIFNWFLERDHEFTGLHRPPQSSDLSPVQNLWDVVEQESLFMDGADDGPEPLRLPL</sequence>
<feature type="non-terminal residue" evidence="1">
    <location>
        <position position="58"/>
    </location>
</feature>
<dbReference type="AlphaFoldDB" id="A0A1A8AF15"/>
<reference evidence="1" key="1">
    <citation type="submission" date="2016-05" db="EMBL/GenBank/DDBJ databases">
        <authorList>
            <person name="Lavstsen T."/>
            <person name="Jespersen J.S."/>
        </authorList>
    </citation>
    <scope>NUCLEOTIDE SEQUENCE</scope>
    <source>
        <tissue evidence="1">Brain</tissue>
    </source>
</reference>
<name>A0A1A8AF15_NOTFU</name>
<protein>
    <submittedName>
        <fullName evidence="1">Uncharacterized protein</fullName>
    </submittedName>
</protein>
<proteinExistence type="predicted"/>
<evidence type="ECO:0000313" key="1">
    <source>
        <dbReference type="EMBL" id="SBP53308.1"/>
    </source>
</evidence>
<gene>
    <name evidence="1" type="primary">Nfu_g_1_011181</name>
</gene>
<accession>A0A1A8AF15</accession>
<dbReference type="EMBL" id="HADY01014823">
    <property type="protein sequence ID" value="SBP53308.1"/>
    <property type="molecule type" value="Transcribed_RNA"/>
</dbReference>
<organism evidence="1">
    <name type="scientific">Nothobranchius furzeri</name>
    <name type="common">Turquoise killifish</name>
    <dbReference type="NCBI Taxonomy" id="105023"/>
    <lineage>
        <taxon>Eukaryota</taxon>
        <taxon>Metazoa</taxon>
        <taxon>Chordata</taxon>
        <taxon>Craniata</taxon>
        <taxon>Vertebrata</taxon>
        <taxon>Euteleostomi</taxon>
        <taxon>Actinopterygii</taxon>
        <taxon>Neopterygii</taxon>
        <taxon>Teleostei</taxon>
        <taxon>Neoteleostei</taxon>
        <taxon>Acanthomorphata</taxon>
        <taxon>Ovalentaria</taxon>
        <taxon>Atherinomorphae</taxon>
        <taxon>Cyprinodontiformes</taxon>
        <taxon>Nothobranchiidae</taxon>
        <taxon>Nothobranchius</taxon>
    </lineage>
</organism>
<reference evidence="1" key="2">
    <citation type="submission" date="2016-06" db="EMBL/GenBank/DDBJ databases">
        <title>The genome of a short-lived fish provides insights into sex chromosome evolution and the genetic control of aging.</title>
        <authorList>
            <person name="Reichwald K."/>
            <person name="Felder M."/>
            <person name="Petzold A."/>
            <person name="Koch P."/>
            <person name="Groth M."/>
            <person name="Platzer M."/>
        </authorList>
    </citation>
    <scope>NUCLEOTIDE SEQUENCE</scope>
    <source>
        <tissue evidence="1">Brain</tissue>
    </source>
</reference>